<proteinExistence type="predicted"/>
<dbReference type="EMBL" id="MU003513">
    <property type="protein sequence ID" value="KAF2469142.1"/>
    <property type="molecule type" value="Genomic_DNA"/>
</dbReference>
<name>A0ACB6QQK9_9PLEO</name>
<accession>A0ACB6QQK9</accession>
<comment type="caution">
    <text evidence="1">The sequence shown here is derived from an EMBL/GenBank/DDBJ whole genome shotgun (WGS) entry which is preliminary data.</text>
</comment>
<evidence type="ECO:0000313" key="1">
    <source>
        <dbReference type="EMBL" id="KAF2469142.1"/>
    </source>
</evidence>
<sequence length="543" mass="60974">MEASRKGNIPGLPRMLEQEFIHGLALSFSFLNPMEKSRGMCNSCDGRTCICNAHATLIPRGYTGPCTFSFGPTSCSFVFSALTPETISMDLVHTGIGSMITKPESTASQQRTRQLVIVSELEIWVASEASDDILNARLWGCGDVSLFHGFGRDTQVSLLASAWGFVGHQAGWLAVLEVFHSFRSEGSRGKWRMSRKASTDPSRTTFAVAKHPSAQKITIAKIRASINALFVRPSNVHAFSRHPDPSPTPESKRFFNLNLTGLAGARIAYPGPWKRPLSGAKLCGKSMIEASVRDLGRMWRREIFDEFWSALEIGKTNYLRGQRGCGEVQMRKGDLKIQPLSPAWDDESGLHTMAHSQPQNVDQRRDFALDRRSVEQFMPTQIPLKRHRPPTTERGGVQGRLMDIDWSRRSSYSHHREKKVFVGNAKNQARRELARGRAQIPNPLLAPANQQASLLTSVLRIKDTFSLQTPKPPSKKTLNGMMKLWPQSEKDVELKVLRYMCDWPFGEHNASKKATSHRMKVPSRTCIFNQFILYPVPLYPIRA</sequence>
<organism evidence="1 2">
    <name type="scientific">Lindgomyces ingoldianus</name>
    <dbReference type="NCBI Taxonomy" id="673940"/>
    <lineage>
        <taxon>Eukaryota</taxon>
        <taxon>Fungi</taxon>
        <taxon>Dikarya</taxon>
        <taxon>Ascomycota</taxon>
        <taxon>Pezizomycotina</taxon>
        <taxon>Dothideomycetes</taxon>
        <taxon>Pleosporomycetidae</taxon>
        <taxon>Pleosporales</taxon>
        <taxon>Lindgomycetaceae</taxon>
        <taxon>Lindgomyces</taxon>
    </lineage>
</organism>
<keyword evidence="2" id="KW-1185">Reference proteome</keyword>
<reference evidence="1" key="1">
    <citation type="journal article" date="2020" name="Stud. Mycol.">
        <title>101 Dothideomycetes genomes: a test case for predicting lifestyles and emergence of pathogens.</title>
        <authorList>
            <person name="Haridas S."/>
            <person name="Albert R."/>
            <person name="Binder M."/>
            <person name="Bloem J."/>
            <person name="Labutti K."/>
            <person name="Salamov A."/>
            <person name="Andreopoulos B."/>
            <person name="Baker S."/>
            <person name="Barry K."/>
            <person name="Bills G."/>
            <person name="Bluhm B."/>
            <person name="Cannon C."/>
            <person name="Castanera R."/>
            <person name="Culley D."/>
            <person name="Daum C."/>
            <person name="Ezra D."/>
            <person name="Gonzalez J."/>
            <person name="Henrissat B."/>
            <person name="Kuo A."/>
            <person name="Liang C."/>
            <person name="Lipzen A."/>
            <person name="Lutzoni F."/>
            <person name="Magnuson J."/>
            <person name="Mondo S."/>
            <person name="Nolan M."/>
            <person name="Ohm R."/>
            <person name="Pangilinan J."/>
            <person name="Park H.-J."/>
            <person name="Ramirez L."/>
            <person name="Alfaro M."/>
            <person name="Sun H."/>
            <person name="Tritt A."/>
            <person name="Yoshinaga Y."/>
            <person name="Zwiers L.-H."/>
            <person name="Turgeon B."/>
            <person name="Goodwin S."/>
            <person name="Spatafora J."/>
            <person name="Crous P."/>
            <person name="Grigoriev I."/>
        </authorList>
    </citation>
    <scope>NUCLEOTIDE SEQUENCE</scope>
    <source>
        <strain evidence="1">ATCC 200398</strain>
    </source>
</reference>
<gene>
    <name evidence="1" type="ORF">BDR25DRAFT_394507</name>
</gene>
<protein>
    <submittedName>
        <fullName evidence="1">Uncharacterized protein</fullName>
    </submittedName>
</protein>
<dbReference type="Proteomes" id="UP000799755">
    <property type="component" value="Unassembled WGS sequence"/>
</dbReference>
<evidence type="ECO:0000313" key="2">
    <source>
        <dbReference type="Proteomes" id="UP000799755"/>
    </source>
</evidence>